<evidence type="ECO:0000313" key="2">
    <source>
        <dbReference type="Proteomes" id="UP001320876"/>
    </source>
</evidence>
<organism evidence="1 2">
    <name type="scientific">Luteolibacter arcticus</name>
    <dbReference type="NCBI Taxonomy" id="1581411"/>
    <lineage>
        <taxon>Bacteria</taxon>
        <taxon>Pseudomonadati</taxon>
        <taxon>Verrucomicrobiota</taxon>
        <taxon>Verrucomicrobiia</taxon>
        <taxon>Verrucomicrobiales</taxon>
        <taxon>Verrucomicrobiaceae</taxon>
        <taxon>Luteolibacter</taxon>
    </lineage>
</organism>
<keyword evidence="2" id="KW-1185">Reference proteome</keyword>
<dbReference type="SFLD" id="SFLDG01018">
    <property type="entry name" value="Squalene/Phytoene_Synthase_Lik"/>
    <property type="match status" value="1"/>
</dbReference>
<name>A0ABT3GI92_9BACT</name>
<dbReference type="SUPFAM" id="SSF48576">
    <property type="entry name" value="Terpenoid synthases"/>
    <property type="match status" value="1"/>
</dbReference>
<dbReference type="RefSeq" id="WP_264487321.1">
    <property type="nucleotide sequence ID" value="NZ_JAPDDT010000004.1"/>
</dbReference>
<dbReference type="PANTHER" id="PTHR31480">
    <property type="entry name" value="BIFUNCTIONAL LYCOPENE CYCLASE/PHYTOENE SYNTHASE"/>
    <property type="match status" value="1"/>
</dbReference>
<gene>
    <name evidence="1" type="ORF">OKA05_11685</name>
</gene>
<proteinExistence type="predicted"/>
<dbReference type="SFLD" id="SFLDS00005">
    <property type="entry name" value="Isoprenoid_Synthase_Type_I"/>
    <property type="match status" value="1"/>
</dbReference>
<sequence length="319" mass="36115">MERVDRGSLRPVQLDRHVLRNVSRSFYLSLRLLPQPMRPATATGYLLARASDTLADTAEVPVDDRLELLDGFAAELQGKGSEWRSRKLRAFAEKQTDMGERVLLERLDECFAGLAELDGLQADAVREVLATIISGQRLDLVRFEEASRARPVALKSEEELEDYCYRVAGCVGAFWTRIGLLTMGNRFSDSNPDDLRDLGVRYGMGLQLVNILRDLPADLSQGRCYLPVANPHDREQMASLRKEWLDHAAVWLESGRRYSSRLNQWRLRAASVLPALIGEDTVALLRADPAAEAKVKVTRKEVRRAMWRACWWPKGSIRP</sequence>
<protein>
    <submittedName>
        <fullName evidence="1">Squalene/phytoene synthase family protein</fullName>
    </submittedName>
</protein>
<dbReference type="Gene3D" id="1.10.600.10">
    <property type="entry name" value="Farnesyl Diphosphate Synthase"/>
    <property type="match status" value="1"/>
</dbReference>
<dbReference type="Pfam" id="PF00494">
    <property type="entry name" value="SQS_PSY"/>
    <property type="match status" value="1"/>
</dbReference>
<comment type="caution">
    <text evidence="1">The sequence shown here is derived from an EMBL/GenBank/DDBJ whole genome shotgun (WGS) entry which is preliminary data.</text>
</comment>
<reference evidence="1 2" key="1">
    <citation type="submission" date="2022-10" db="EMBL/GenBank/DDBJ databases">
        <title>Luteolibacter arcticus strain CCTCC AB 2014275, whole genome shotgun sequencing project.</title>
        <authorList>
            <person name="Zhao G."/>
            <person name="Shen L."/>
        </authorList>
    </citation>
    <scope>NUCLEOTIDE SEQUENCE [LARGE SCALE GENOMIC DNA]</scope>
    <source>
        <strain evidence="1 2">CCTCC AB 2014275</strain>
    </source>
</reference>
<dbReference type="InterPro" id="IPR008949">
    <property type="entry name" value="Isoprenoid_synthase_dom_sf"/>
</dbReference>
<dbReference type="InterPro" id="IPR002060">
    <property type="entry name" value="Squ/phyt_synthse"/>
</dbReference>
<dbReference type="EMBL" id="JAPDDT010000004">
    <property type="protein sequence ID" value="MCW1923216.1"/>
    <property type="molecule type" value="Genomic_DNA"/>
</dbReference>
<dbReference type="Proteomes" id="UP001320876">
    <property type="component" value="Unassembled WGS sequence"/>
</dbReference>
<evidence type="ECO:0000313" key="1">
    <source>
        <dbReference type="EMBL" id="MCW1923216.1"/>
    </source>
</evidence>
<accession>A0ABT3GI92</accession>